<name>A0A7J9BQL0_GOSGO</name>
<keyword evidence="3" id="KW-1185">Reference proteome</keyword>
<evidence type="ECO:0000313" key="3">
    <source>
        <dbReference type="Proteomes" id="UP000593579"/>
    </source>
</evidence>
<evidence type="ECO:0000256" key="1">
    <source>
        <dbReference type="SAM" id="MobiDB-lite"/>
    </source>
</evidence>
<dbReference type="AlphaFoldDB" id="A0A7J9BQL0"/>
<feature type="region of interest" description="Disordered" evidence="1">
    <location>
        <begin position="219"/>
        <end position="238"/>
    </location>
</feature>
<accession>A0A7J9BQL0</accession>
<gene>
    <name evidence="2" type="ORF">Gogos_011812</name>
</gene>
<dbReference type="Proteomes" id="UP000593579">
    <property type="component" value="Unassembled WGS sequence"/>
</dbReference>
<evidence type="ECO:0000313" key="2">
    <source>
        <dbReference type="EMBL" id="MBA0738463.1"/>
    </source>
</evidence>
<dbReference type="EMBL" id="JABEZY010000005">
    <property type="protein sequence ID" value="MBA0738463.1"/>
    <property type="molecule type" value="Genomic_DNA"/>
</dbReference>
<dbReference type="OrthoDB" id="10577924at2759"/>
<organism evidence="2 3">
    <name type="scientific">Gossypium gossypioides</name>
    <name type="common">Mexican cotton</name>
    <name type="synonym">Selera gossypioides</name>
    <dbReference type="NCBI Taxonomy" id="34282"/>
    <lineage>
        <taxon>Eukaryota</taxon>
        <taxon>Viridiplantae</taxon>
        <taxon>Streptophyta</taxon>
        <taxon>Embryophyta</taxon>
        <taxon>Tracheophyta</taxon>
        <taxon>Spermatophyta</taxon>
        <taxon>Magnoliopsida</taxon>
        <taxon>eudicotyledons</taxon>
        <taxon>Gunneridae</taxon>
        <taxon>Pentapetalae</taxon>
        <taxon>rosids</taxon>
        <taxon>malvids</taxon>
        <taxon>Malvales</taxon>
        <taxon>Malvaceae</taxon>
        <taxon>Malvoideae</taxon>
        <taxon>Gossypium</taxon>
    </lineage>
</organism>
<comment type="caution">
    <text evidence="2">The sequence shown here is derived from an EMBL/GenBank/DDBJ whole genome shotgun (WGS) entry which is preliminary data.</text>
</comment>
<sequence length="238" mass="27540">MVVPELFTNKEVDNYFLSIQGKTFILEHGFDPAGSLCNDIWDLVRYYGGLKIVISPSVISEYYGVPQYQEDDIEQMDLKFYKNVVMDAILAYLTDGRGEWKCEQINRERKKCVGGSEVSIYFHHLITGLCHKKRDGIKGTNKVDEGIQWKRKLFFEQQGGRRIKSERGRGRGVEEEDEEMENDYMKPYQDDFDATFALFHSECFHPRPQTTDALTLYEVGLEGQRERDAGSELSSDDD</sequence>
<proteinExistence type="predicted"/>
<reference evidence="2 3" key="1">
    <citation type="journal article" date="2019" name="Genome Biol. Evol.">
        <title>Insights into the evolution of the New World diploid cottons (Gossypium, subgenus Houzingenia) based on genome sequencing.</title>
        <authorList>
            <person name="Grover C.E."/>
            <person name="Arick M.A. 2nd"/>
            <person name="Thrash A."/>
            <person name="Conover J.L."/>
            <person name="Sanders W.S."/>
            <person name="Peterson D.G."/>
            <person name="Frelichowski J.E."/>
            <person name="Scheffler J.A."/>
            <person name="Scheffler B.E."/>
            <person name="Wendel J.F."/>
        </authorList>
    </citation>
    <scope>NUCLEOTIDE SEQUENCE [LARGE SCALE GENOMIC DNA]</scope>
    <source>
        <strain evidence="2">5</strain>
        <tissue evidence="2">Leaf</tissue>
    </source>
</reference>
<protein>
    <submittedName>
        <fullName evidence="2">Uncharacterized protein</fullName>
    </submittedName>
</protein>